<reference evidence="3 4" key="1">
    <citation type="submission" date="2019-07" db="EMBL/GenBank/DDBJ databases">
        <authorList>
            <person name="Chang H.-W."/>
            <person name="Raman A."/>
            <person name="Venkatesh S."/>
            <person name="Gehrig J."/>
        </authorList>
    </citation>
    <scope>NUCLEOTIDE SEQUENCE [LARGE SCALE GENOMIC DNA]</scope>
    <source>
        <strain evidence="3">B.longum_ssp_infantis_4</strain>
    </source>
</reference>
<keyword evidence="1" id="KW-0238">DNA-binding</keyword>
<dbReference type="AlphaFoldDB" id="A0A564S3H2"/>
<dbReference type="InterPro" id="IPR011010">
    <property type="entry name" value="DNA_brk_join_enz"/>
</dbReference>
<keyword evidence="2" id="KW-1133">Transmembrane helix</keyword>
<dbReference type="RefSeq" id="WP_154050867.1">
    <property type="nucleotide sequence ID" value="NZ_CABHML010000073.1"/>
</dbReference>
<feature type="transmembrane region" description="Helical" evidence="2">
    <location>
        <begin position="244"/>
        <end position="274"/>
    </location>
</feature>
<dbReference type="Gene3D" id="1.10.150.130">
    <property type="match status" value="1"/>
</dbReference>
<evidence type="ECO:0000313" key="4">
    <source>
        <dbReference type="Proteomes" id="UP000319252"/>
    </source>
</evidence>
<dbReference type="InterPro" id="IPR010998">
    <property type="entry name" value="Integrase_recombinase_N"/>
</dbReference>
<evidence type="ECO:0000256" key="1">
    <source>
        <dbReference type="ARBA" id="ARBA00023125"/>
    </source>
</evidence>
<organism evidence="3 4">
    <name type="scientific">Bifidobacterium longum subsp. infantis</name>
    <dbReference type="NCBI Taxonomy" id="1682"/>
    <lineage>
        <taxon>Bacteria</taxon>
        <taxon>Bacillati</taxon>
        <taxon>Actinomycetota</taxon>
        <taxon>Actinomycetes</taxon>
        <taxon>Bifidobacteriales</taxon>
        <taxon>Bifidobacteriaceae</taxon>
        <taxon>Bifidobacterium</taxon>
    </lineage>
</organism>
<evidence type="ECO:0000256" key="2">
    <source>
        <dbReference type="SAM" id="Phobius"/>
    </source>
</evidence>
<keyword evidence="2" id="KW-0472">Membrane</keyword>
<dbReference type="SUPFAM" id="SSF56349">
    <property type="entry name" value="DNA breaking-rejoining enzymes"/>
    <property type="match status" value="1"/>
</dbReference>
<keyword evidence="2" id="KW-0812">Transmembrane</keyword>
<gene>
    <name evidence="3" type="ORF">BLONGUMMC1_02019</name>
</gene>
<sequence>MGTQRTILEPCAPKKTFGSVTHRTDRDSYRAKYTHNGEVITKTFKDERSAQAWLSAETALVEADRAGIQRGVDSPADRKRQEEAVRQRRTLLCDYVMEEFAPTWLNYSSDGAELTAGSKRKHREYLAHLSHAFFWKYHLAGITTEDINRWLANLDNFGGATPRKKTFHLLKAVYAKVVAEGAVDKSPVTMKAPAIPKSRQAQIPPATAEELQTIYAAMPNTTRISVWLGAILDLRIGEVASLHVWLMAVIVISLAPAMHSIAADIVVMAIAIWAMTPSRR</sequence>
<evidence type="ECO:0000313" key="3">
    <source>
        <dbReference type="EMBL" id="VUW84956.1"/>
    </source>
</evidence>
<dbReference type="EMBL" id="CABHML010000073">
    <property type="protein sequence ID" value="VUW84956.1"/>
    <property type="molecule type" value="Genomic_DNA"/>
</dbReference>
<dbReference type="Proteomes" id="UP000319252">
    <property type="component" value="Unassembled WGS sequence"/>
</dbReference>
<accession>A0A564S3H2</accession>
<protein>
    <submittedName>
        <fullName evidence="3">Prophage phiRv2 integrase</fullName>
    </submittedName>
</protein>
<dbReference type="GO" id="GO:0003677">
    <property type="term" value="F:DNA binding"/>
    <property type="evidence" value="ECO:0007669"/>
    <property type="project" value="UniProtKB-KW"/>
</dbReference>
<proteinExistence type="predicted"/>
<name>A0A564S3H2_BIFLI</name>